<dbReference type="GO" id="GO:0043565">
    <property type="term" value="F:sequence-specific DNA binding"/>
    <property type="evidence" value="ECO:0007669"/>
    <property type="project" value="InterPro"/>
</dbReference>
<dbReference type="RefSeq" id="WP_191759977.1">
    <property type="nucleotide sequence ID" value="NZ_VJXY01000031.1"/>
</dbReference>
<name>A0AA40T183_9NOST</name>
<dbReference type="InterPro" id="IPR009057">
    <property type="entry name" value="Homeodomain-like_sf"/>
</dbReference>
<dbReference type="PANTHER" id="PTHR43436:SF1">
    <property type="entry name" value="TRANSCRIPTIONAL REGULATORY PROTEIN"/>
    <property type="match status" value="1"/>
</dbReference>
<accession>A0AA40T183</accession>
<dbReference type="SMART" id="SM00342">
    <property type="entry name" value="HTH_ARAC"/>
    <property type="match status" value="1"/>
</dbReference>
<keyword evidence="6" id="KW-1185">Reference proteome</keyword>
<sequence length="317" mass="36178">MNQKHIERERERETQREQSNREELVERIARAISEDGIVEPIKGLRLARFSQPGEPLYGVSESIFCITAQGSKEVFLGEYRYQYDPYNYLLSTAELPIVSRILAPSKEQPYLGVYIIIDPAVVASVMVEMGQLPPRSQSPVRAIEVSPLDATLLDVVVRLSRLLDSPDDARLLLPLISREIIYRLLSGEQGHRLRQMTVLGGHTHRISQAVEKICREFNKPMHVEELARGISMSVSGFHHHFKQVTALSPLQFQKQLRLQEARRLMIGEALDATTAGFRVGYDDTSHFNRDYKRLFGVPPMRDVERLQELARETDSST</sequence>
<dbReference type="PANTHER" id="PTHR43436">
    <property type="entry name" value="ARAC-FAMILY TRANSCRIPTIONAL REGULATOR"/>
    <property type="match status" value="1"/>
</dbReference>
<evidence type="ECO:0000256" key="1">
    <source>
        <dbReference type="ARBA" id="ARBA00023015"/>
    </source>
</evidence>
<reference evidence="5" key="1">
    <citation type="submission" date="2019-07" db="EMBL/GenBank/DDBJ databases">
        <title>Toxilogical consequences of a new and cryptic species of cyanobacteria (Komarekiella delphini-convector) recovered from the epidermis of a bottlenose dolphin and 1500 ft. in the air.</title>
        <authorList>
            <person name="Brown A.O."/>
            <person name="Dvorak P."/>
            <person name="Villanueva C.D."/>
            <person name="Foss A.J."/>
            <person name="Garvey A.D."/>
            <person name="Gibson Q.A."/>
            <person name="Johansen J.R."/>
            <person name="Casamatta D.A."/>
        </authorList>
    </citation>
    <scope>NUCLEOTIDE SEQUENCE</scope>
    <source>
        <strain evidence="5">SJRDD-AB1</strain>
    </source>
</reference>
<evidence type="ECO:0000256" key="3">
    <source>
        <dbReference type="SAM" id="MobiDB-lite"/>
    </source>
</evidence>
<organism evidence="5 6">
    <name type="scientific">Komarekiella delphini-convector SJRDD-AB1</name>
    <dbReference type="NCBI Taxonomy" id="2593771"/>
    <lineage>
        <taxon>Bacteria</taxon>
        <taxon>Bacillati</taxon>
        <taxon>Cyanobacteriota</taxon>
        <taxon>Cyanophyceae</taxon>
        <taxon>Nostocales</taxon>
        <taxon>Nostocaceae</taxon>
        <taxon>Komarekiella</taxon>
        <taxon>Komarekiella delphini-convector</taxon>
    </lineage>
</organism>
<dbReference type="Gene3D" id="1.10.10.60">
    <property type="entry name" value="Homeodomain-like"/>
    <property type="match status" value="2"/>
</dbReference>
<dbReference type="AlphaFoldDB" id="A0AA40T183"/>
<feature type="domain" description="HTH araC/xylS-type" evidence="4">
    <location>
        <begin position="207"/>
        <end position="305"/>
    </location>
</feature>
<dbReference type="SUPFAM" id="SSF46689">
    <property type="entry name" value="Homeodomain-like"/>
    <property type="match status" value="2"/>
</dbReference>
<evidence type="ECO:0000313" key="6">
    <source>
        <dbReference type="Proteomes" id="UP001165986"/>
    </source>
</evidence>
<feature type="region of interest" description="Disordered" evidence="3">
    <location>
        <begin position="1"/>
        <end position="20"/>
    </location>
</feature>
<dbReference type="GO" id="GO:0003700">
    <property type="term" value="F:DNA-binding transcription factor activity"/>
    <property type="evidence" value="ECO:0007669"/>
    <property type="project" value="InterPro"/>
</dbReference>
<comment type="caution">
    <text evidence="5">The sequence shown here is derived from an EMBL/GenBank/DDBJ whole genome shotgun (WGS) entry which is preliminary data.</text>
</comment>
<dbReference type="EMBL" id="VJXY01000031">
    <property type="protein sequence ID" value="MBD6618778.1"/>
    <property type="molecule type" value="Genomic_DNA"/>
</dbReference>
<evidence type="ECO:0000313" key="5">
    <source>
        <dbReference type="EMBL" id="MBD6618778.1"/>
    </source>
</evidence>
<protein>
    <submittedName>
        <fullName evidence="5">AraC family transcriptional regulator</fullName>
    </submittedName>
</protein>
<dbReference type="PROSITE" id="PS01124">
    <property type="entry name" value="HTH_ARAC_FAMILY_2"/>
    <property type="match status" value="1"/>
</dbReference>
<evidence type="ECO:0000256" key="2">
    <source>
        <dbReference type="ARBA" id="ARBA00023163"/>
    </source>
</evidence>
<dbReference type="Proteomes" id="UP001165986">
    <property type="component" value="Unassembled WGS sequence"/>
</dbReference>
<proteinExistence type="predicted"/>
<dbReference type="InterPro" id="IPR009594">
    <property type="entry name" value="Tscrpt_reg_HTH_AraC_N"/>
</dbReference>
<dbReference type="Pfam" id="PF12833">
    <property type="entry name" value="HTH_18"/>
    <property type="match status" value="1"/>
</dbReference>
<keyword evidence="2" id="KW-0804">Transcription</keyword>
<keyword evidence="1" id="KW-0805">Transcription regulation</keyword>
<evidence type="ECO:0000259" key="4">
    <source>
        <dbReference type="PROSITE" id="PS01124"/>
    </source>
</evidence>
<gene>
    <name evidence="5" type="ORF">FNW02_23870</name>
</gene>
<dbReference type="Pfam" id="PF06719">
    <property type="entry name" value="AraC_N"/>
    <property type="match status" value="1"/>
</dbReference>
<dbReference type="InterPro" id="IPR018060">
    <property type="entry name" value="HTH_AraC"/>
</dbReference>